<dbReference type="AlphaFoldDB" id="A0AAW4PG89"/>
<evidence type="ECO:0000256" key="4">
    <source>
        <dbReference type="ARBA" id="ARBA00022840"/>
    </source>
</evidence>
<name>A0AAW4PG89_9EURY</name>
<dbReference type="SMART" id="SM00382">
    <property type="entry name" value="AAA"/>
    <property type="match status" value="1"/>
</dbReference>
<dbReference type="InterPro" id="IPR003439">
    <property type="entry name" value="ABC_transporter-like_ATP-bd"/>
</dbReference>
<feature type="domain" description="ABC transporter" evidence="5">
    <location>
        <begin position="18"/>
        <end position="246"/>
    </location>
</feature>
<dbReference type="PANTHER" id="PTHR24220:SF689">
    <property type="entry name" value="LIPOPROTEIN-RELEASING SYSTEM ATP-BINDING PROTEIN LOLD"/>
    <property type="match status" value="1"/>
</dbReference>
<gene>
    <name evidence="6" type="ORF">EGH23_21410</name>
</gene>
<comment type="similarity">
    <text evidence="1">Belongs to the ABC transporter superfamily.</text>
</comment>
<dbReference type="InterPro" id="IPR003593">
    <property type="entry name" value="AAA+_ATPase"/>
</dbReference>
<dbReference type="SUPFAM" id="SSF52540">
    <property type="entry name" value="P-loop containing nucleoside triphosphate hydrolases"/>
    <property type="match status" value="1"/>
</dbReference>
<dbReference type="PROSITE" id="PS00211">
    <property type="entry name" value="ABC_TRANSPORTER_1"/>
    <property type="match status" value="1"/>
</dbReference>
<evidence type="ECO:0000313" key="6">
    <source>
        <dbReference type="EMBL" id="MBX0297441.1"/>
    </source>
</evidence>
<dbReference type="InterPro" id="IPR017911">
    <property type="entry name" value="MacB-like_ATP-bd"/>
</dbReference>
<dbReference type="Gene3D" id="3.40.50.300">
    <property type="entry name" value="P-loop containing nucleotide triphosphate hydrolases"/>
    <property type="match status" value="1"/>
</dbReference>
<dbReference type="InterPro" id="IPR015854">
    <property type="entry name" value="ABC_transpr_LolD-like"/>
</dbReference>
<dbReference type="GO" id="GO:0022857">
    <property type="term" value="F:transmembrane transporter activity"/>
    <property type="evidence" value="ECO:0007669"/>
    <property type="project" value="TreeGrafter"/>
</dbReference>
<evidence type="ECO:0000259" key="5">
    <source>
        <dbReference type="PROSITE" id="PS50893"/>
    </source>
</evidence>
<dbReference type="PROSITE" id="PS50893">
    <property type="entry name" value="ABC_TRANSPORTER_2"/>
    <property type="match status" value="1"/>
</dbReference>
<dbReference type="InterPro" id="IPR027417">
    <property type="entry name" value="P-loop_NTPase"/>
</dbReference>
<dbReference type="GO" id="GO:0005886">
    <property type="term" value="C:plasma membrane"/>
    <property type="evidence" value="ECO:0007669"/>
    <property type="project" value="TreeGrafter"/>
</dbReference>
<reference evidence="6 7" key="1">
    <citation type="submission" date="2021-06" db="EMBL/GenBank/DDBJ databases">
        <title>Halomicroarcula sp. a new haloarchaeum isolated from saline soil.</title>
        <authorList>
            <person name="Duran-Viseras A."/>
            <person name="Sanchez-Porro C."/>
            <person name="Ventosa A."/>
        </authorList>
    </citation>
    <scope>NUCLEOTIDE SEQUENCE [LARGE SCALE GENOMIC DNA]</scope>
    <source>
        <strain evidence="6 7">F27</strain>
    </source>
</reference>
<organism evidence="6 7">
    <name type="scientific">Haloarcula nitratireducens</name>
    <dbReference type="NCBI Taxonomy" id="2487749"/>
    <lineage>
        <taxon>Archaea</taxon>
        <taxon>Methanobacteriati</taxon>
        <taxon>Methanobacteriota</taxon>
        <taxon>Stenosarchaea group</taxon>
        <taxon>Halobacteria</taxon>
        <taxon>Halobacteriales</taxon>
        <taxon>Haloarculaceae</taxon>
        <taxon>Haloarcula</taxon>
    </lineage>
</organism>
<dbReference type="InterPro" id="IPR017871">
    <property type="entry name" value="ABC_transporter-like_CS"/>
</dbReference>
<dbReference type="RefSeq" id="WP_220582028.1">
    <property type="nucleotide sequence ID" value="NZ_RKLT01000019.1"/>
</dbReference>
<dbReference type="CDD" id="cd03255">
    <property type="entry name" value="ABC_MJ0796_LolCDE_FtsE"/>
    <property type="match status" value="1"/>
</dbReference>
<evidence type="ECO:0000313" key="7">
    <source>
        <dbReference type="Proteomes" id="UP001430455"/>
    </source>
</evidence>
<keyword evidence="3" id="KW-0547">Nucleotide-binding</keyword>
<comment type="caution">
    <text evidence="6">The sequence shown here is derived from an EMBL/GenBank/DDBJ whole genome shotgun (WGS) entry which is preliminary data.</text>
</comment>
<keyword evidence="7" id="KW-1185">Reference proteome</keyword>
<dbReference type="Proteomes" id="UP001430455">
    <property type="component" value="Unassembled WGS sequence"/>
</dbReference>
<protein>
    <submittedName>
        <fullName evidence="6">ABC transporter ATP-binding protein</fullName>
    </submittedName>
</protein>
<dbReference type="PANTHER" id="PTHR24220">
    <property type="entry name" value="IMPORT ATP-BINDING PROTEIN"/>
    <property type="match status" value="1"/>
</dbReference>
<keyword evidence="2" id="KW-0813">Transport</keyword>
<evidence type="ECO:0000256" key="2">
    <source>
        <dbReference type="ARBA" id="ARBA00022448"/>
    </source>
</evidence>
<dbReference type="GO" id="GO:0098796">
    <property type="term" value="C:membrane protein complex"/>
    <property type="evidence" value="ECO:0007669"/>
    <property type="project" value="UniProtKB-ARBA"/>
</dbReference>
<dbReference type="GO" id="GO:0005524">
    <property type="term" value="F:ATP binding"/>
    <property type="evidence" value="ECO:0007669"/>
    <property type="project" value="UniProtKB-KW"/>
</dbReference>
<dbReference type="EMBL" id="RKLT01000019">
    <property type="protein sequence ID" value="MBX0297441.1"/>
    <property type="molecule type" value="Genomic_DNA"/>
</dbReference>
<keyword evidence="4 6" id="KW-0067">ATP-binding</keyword>
<proteinExistence type="inferred from homology"/>
<dbReference type="GO" id="GO:0016887">
    <property type="term" value="F:ATP hydrolysis activity"/>
    <property type="evidence" value="ECO:0007669"/>
    <property type="project" value="InterPro"/>
</dbReference>
<sequence>MEQLGQPTETVTRDTPVVEGESVIREYTRGGGGFFSRTAAPTVRALNGVSATIHPGEVVGIAGPSGSGKSTLLHLLAGLDVPTSGTITLAGQNITSLSARERAALRLEHVGIIFQRFHLLDALSARANVALPLVELGYGKRTRRERAAELLTAVGLDERQTHKPGQLSGGEQQRVAIARALTTNPSLVIADEPTGELDTSTGERVLDLLVDIADEQAVVLASHDQQALDVCDRIIRLRDGEIDRSQ</sequence>
<dbReference type="FunFam" id="3.40.50.300:FF:000032">
    <property type="entry name" value="Export ABC transporter ATP-binding protein"/>
    <property type="match status" value="1"/>
</dbReference>
<dbReference type="Pfam" id="PF00005">
    <property type="entry name" value="ABC_tran"/>
    <property type="match status" value="1"/>
</dbReference>
<evidence type="ECO:0000256" key="3">
    <source>
        <dbReference type="ARBA" id="ARBA00022741"/>
    </source>
</evidence>
<evidence type="ECO:0000256" key="1">
    <source>
        <dbReference type="ARBA" id="ARBA00005417"/>
    </source>
</evidence>
<accession>A0AAW4PG89</accession>